<dbReference type="InterPro" id="IPR011006">
    <property type="entry name" value="CheY-like_superfamily"/>
</dbReference>
<dbReference type="STRING" id="304371.MCP_2581"/>
<dbReference type="AlphaFoldDB" id="D1Z1T1"/>
<dbReference type="Pfam" id="PF00072">
    <property type="entry name" value="Response_reg"/>
    <property type="match status" value="1"/>
</dbReference>
<dbReference type="InterPro" id="IPR001789">
    <property type="entry name" value="Sig_transdc_resp-reg_receiver"/>
</dbReference>
<organism evidence="8 9">
    <name type="scientific">Methanocella paludicola (strain DSM 17711 / JCM 13418 / NBRC 101707 / SANAE)</name>
    <dbReference type="NCBI Taxonomy" id="304371"/>
    <lineage>
        <taxon>Archaea</taxon>
        <taxon>Methanobacteriati</taxon>
        <taxon>Methanobacteriota</taxon>
        <taxon>Stenosarchaea group</taxon>
        <taxon>Methanomicrobia</taxon>
        <taxon>Methanocellales</taxon>
        <taxon>Methanocellaceae</taxon>
        <taxon>Methanocella</taxon>
    </lineage>
</organism>
<dbReference type="PANTHER" id="PTHR44591:SF3">
    <property type="entry name" value="RESPONSE REGULATORY DOMAIN-CONTAINING PROTEIN"/>
    <property type="match status" value="1"/>
</dbReference>
<keyword evidence="9" id="KW-1185">Reference proteome</keyword>
<dbReference type="FunFam" id="3.40.50.2300:FF:000001">
    <property type="entry name" value="DNA-binding response regulator PhoB"/>
    <property type="match status" value="1"/>
</dbReference>
<evidence type="ECO:0000313" key="9">
    <source>
        <dbReference type="Proteomes" id="UP000001882"/>
    </source>
</evidence>
<evidence type="ECO:0000256" key="4">
    <source>
        <dbReference type="ARBA" id="ARBA00023125"/>
    </source>
</evidence>
<gene>
    <name evidence="8" type="ordered locus">MCP_2581</name>
</gene>
<keyword evidence="1 6" id="KW-0597">Phosphoprotein</keyword>
<dbReference type="InParanoid" id="D1Z1T1"/>
<dbReference type="GO" id="GO:0000160">
    <property type="term" value="P:phosphorelay signal transduction system"/>
    <property type="evidence" value="ECO:0007669"/>
    <property type="project" value="UniProtKB-KW"/>
</dbReference>
<dbReference type="PROSITE" id="PS50110">
    <property type="entry name" value="RESPONSE_REGULATORY"/>
    <property type="match status" value="1"/>
</dbReference>
<evidence type="ECO:0000256" key="3">
    <source>
        <dbReference type="ARBA" id="ARBA00023015"/>
    </source>
</evidence>
<reference evidence="8 9" key="1">
    <citation type="journal article" date="2007" name="Appl. Environ. Microbiol.">
        <title>Isolation of key methanogens for global methane emission from rice paddy fields: a novel isolate affiliated with the clone cluster rice cluster I.</title>
        <authorList>
            <person name="Sakai S."/>
            <person name="Imachi H."/>
            <person name="Sekiguchi Y."/>
            <person name="Ohashi A."/>
            <person name="Harada H."/>
            <person name="Kamagata Y."/>
        </authorList>
    </citation>
    <scope>NUCLEOTIDE SEQUENCE [LARGE SCALE GENOMIC DNA]</scope>
    <source>
        <strain evidence="9">DSM 17711 / JCM 13418 / NBRC 101707 / SANAE</strain>
    </source>
</reference>
<dbReference type="PANTHER" id="PTHR44591">
    <property type="entry name" value="STRESS RESPONSE REGULATOR PROTEIN 1"/>
    <property type="match status" value="1"/>
</dbReference>
<proteinExistence type="predicted"/>
<sequence length="128" mass="14693">MTKIMVVDDEPDLLEVVKLILESDGYQVVTANSGQEALDKIEKEMPDLVLLDIIMPRMDGWEVFSRIKGNTKTHDIPVIMLTAKDQRIDKLIGLHVVRVDDYITKPFGRAELLERIKRVLEEKHKVAQ</sequence>
<dbReference type="SMART" id="SM00448">
    <property type="entry name" value="REC"/>
    <property type="match status" value="1"/>
</dbReference>
<evidence type="ECO:0000313" key="8">
    <source>
        <dbReference type="EMBL" id="BAI62653.1"/>
    </source>
</evidence>
<reference evidence="8 9" key="2">
    <citation type="journal article" date="2008" name="Int. J. Syst. Evol. Microbiol.">
        <title>Methanocella paludicola gen. nov., sp. nov., a methane-producing archaeon, the first isolate of the lineage 'Rice Cluster I', and proposal of the new archaeal order Methanocellales ord. nov.</title>
        <authorList>
            <person name="Sakai S."/>
            <person name="Imachi H."/>
            <person name="Hanada S."/>
            <person name="Ohashi A."/>
            <person name="Harada H."/>
            <person name="Kamagata Y."/>
        </authorList>
    </citation>
    <scope>NUCLEOTIDE SEQUENCE [LARGE SCALE GENOMIC DNA]</scope>
    <source>
        <strain evidence="9">DSM 17711 / JCM 13418 / NBRC 101707 / SANAE</strain>
    </source>
</reference>
<keyword evidence="3" id="KW-0805">Transcription regulation</keyword>
<dbReference type="RefSeq" id="WP_012901327.1">
    <property type="nucleotide sequence ID" value="NC_013665.1"/>
</dbReference>
<name>D1Z1T1_METPS</name>
<keyword evidence="5" id="KW-0804">Transcription</keyword>
<reference evidence="9" key="3">
    <citation type="journal article" date="2011" name="PLoS ONE">
        <title>Genome sequence of a mesophilic hydrogenotrophic methanogen Methanocella paludicola, the first cultivated representative of the order Methanocellales.</title>
        <authorList>
            <person name="Sakai S."/>
            <person name="Takaki Y."/>
            <person name="Shimamura S."/>
            <person name="Sekine M."/>
            <person name="Tajima T."/>
            <person name="Kosugi H."/>
            <person name="Ichikawa N."/>
            <person name="Tasumi E."/>
            <person name="Hiraki A.T."/>
            <person name="Shimizu A."/>
            <person name="Kato Y."/>
            <person name="Nishiko R."/>
            <person name="Mori K."/>
            <person name="Fujita N."/>
            <person name="Imachi H."/>
            <person name="Takai K."/>
        </authorList>
    </citation>
    <scope>NUCLEOTIDE SEQUENCE [LARGE SCALE GENOMIC DNA]</scope>
    <source>
        <strain evidence="9">DSM 17711 / JCM 13418 / NBRC 101707 / SANAE</strain>
    </source>
</reference>
<dbReference type="Proteomes" id="UP000001882">
    <property type="component" value="Chromosome"/>
</dbReference>
<evidence type="ECO:0000256" key="5">
    <source>
        <dbReference type="ARBA" id="ARBA00023163"/>
    </source>
</evidence>
<evidence type="ECO:0000256" key="1">
    <source>
        <dbReference type="ARBA" id="ARBA00022553"/>
    </source>
</evidence>
<dbReference type="EMBL" id="AP011532">
    <property type="protein sequence ID" value="BAI62653.1"/>
    <property type="molecule type" value="Genomic_DNA"/>
</dbReference>
<accession>D1Z1T1</accession>
<keyword evidence="4" id="KW-0238">DNA-binding</keyword>
<dbReference type="SUPFAM" id="SSF52172">
    <property type="entry name" value="CheY-like"/>
    <property type="match status" value="1"/>
</dbReference>
<feature type="modified residue" description="4-aspartylphosphate" evidence="6">
    <location>
        <position position="52"/>
    </location>
</feature>
<feature type="domain" description="Response regulatory" evidence="7">
    <location>
        <begin position="3"/>
        <end position="120"/>
    </location>
</feature>
<dbReference type="eggNOG" id="arCOG02595">
    <property type="taxonomic scope" value="Archaea"/>
</dbReference>
<dbReference type="InterPro" id="IPR050595">
    <property type="entry name" value="Bact_response_regulator"/>
</dbReference>
<dbReference type="KEGG" id="mpd:MCP_2581"/>
<dbReference type="OrthoDB" id="9652at2157"/>
<dbReference type="GO" id="GO:0003677">
    <property type="term" value="F:DNA binding"/>
    <property type="evidence" value="ECO:0007669"/>
    <property type="project" value="UniProtKB-KW"/>
</dbReference>
<dbReference type="GeneID" id="8682327"/>
<dbReference type="Gene3D" id="3.40.50.2300">
    <property type="match status" value="1"/>
</dbReference>
<evidence type="ECO:0000256" key="2">
    <source>
        <dbReference type="ARBA" id="ARBA00023012"/>
    </source>
</evidence>
<evidence type="ECO:0000256" key="6">
    <source>
        <dbReference type="PROSITE-ProRule" id="PRU00169"/>
    </source>
</evidence>
<protein>
    <submittedName>
        <fullName evidence="8">Response regulator</fullName>
    </submittedName>
</protein>
<keyword evidence="2" id="KW-0902">Two-component regulatory system</keyword>
<evidence type="ECO:0000259" key="7">
    <source>
        <dbReference type="PROSITE" id="PS50110"/>
    </source>
</evidence>